<dbReference type="Gene3D" id="1.10.730.10">
    <property type="entry name" value="Isoleucyl-tRNA Synthetase, Domain 1"/>
    <property type="match status" value="1"/>
</dbReference>
<organism evidence="13 14">
    <name type="scientific">Candidatus Hepatoplasma crinochetorum</name>
    <dbReference type="NCBI Taxonomy" id="295596"/>
    <lineage>
        <taxon>Bacteria</taxon>
        <taxon>Bacillati</taxon>
        <taxon>Mycoplasmatota</taxon>
        <taxon>Mollicutes</taxon>
        <taxon>Candidatus Hepatoplasmataceae</taxon>
        <taxon>Candidatus Hepatoplasma</taxon>
    </lineage>
</organism>
<accession>A0A0G7ZLT5</accession>
<dbReference type="GO" id="GO:0005524">
    <property type="term" value="F:ATP binding"/>
    <property type="evidence" value="ECO:0007669"/>
    <property type="project" value="UniProtKB-KW"/>
</dbReference>
<protein>
    <recommendedName>
        <fullName evidence="3">Methionine--tRNA ligase</fullName>
        <ecNumber evidence="2">6.1.1.10</ecNumber>
    </recommendedName>
    <alternativeName>
        <fullName evidence="10">Methionyl-tRNA synthetase</fullName>
    </alternativeName>
</protein>
<dbReference type="SUPFAM" id="SSF52374">
    <property type="entry name" value="Nucleotidylyl transferase"/>
    <property type="match status" value="1"/>
</dbReference>
<dbReference type="CDD" id="cd00814">
    <property type="entry name" value="MetRS_core"/>
    <property type="match status" value="1"/>
</dbReference>
<evidence type="ECO:0000256" key="4">
    <source>
        <dbReference type="ARBA" id="ARBA00022490"/>
    </source>
</evidence>
<comment type="function">
    <text evidence="1">Is required not only for elongation of protein synthesis but also for the initiation of all mRNA translation through initiator tRNA(fMet) aminoacylation.</text>
</comment>
<comment type="similarity">
    <text evidence="11">Belongs to the class-I aminoacyl-tRNA synthetase family.</text>
</comment>
<dbReference type="InterPro" id="IPR015413">
    <property type="entry name" value="Methionyl/Leucyl_tRNA_Synth"/>
</dbReference>
<dbReference type="PANTHER" id="PTHR43326:SF1">
    <property type="entry name" value="METHIONINE--TRNA LIGASE, MITOCHONDRIAL"/>
    <property type="match status" value="1"/>
</dbReference>
<gene>
    <name evidence="13" type="ORF">HEPPS_03360</name>
</gene>
<keyword evidence="14" id="KW-1185">Reference proteome</keyword>
<evidence type="ECO:0000256" key="9">
    <source>
        <dbReference type="ARBA" id="ARBA00023146"/>
    </source>
</evidence>
<dbReference type="InterPro" id="IPR014729">
    <property type="entry name" value="Rossmann-like_a/b/a_fold"/>
</dbReference>
<keyword evidence="7 11" id="KW-0067">ATP-binding</keyword>
<evidence type="ECO:0000256" key="8">
    <source>
        <dbReference type="ARBA" id="ARBA00022917"/>
    </source>
</evidence>
<dbReference type="AlphaFoldDB" id="A0A0G7ZLT5"/>
<dbReference type="InterPro" id="IPR023457">
    <property type="entry name" value="Met-tRNA_synth_2"/>
</dbReference>
<dbReference type="Gene3D" id="2.170.220.10">
    <property type="match status" value="1"/>
</dbReference>
<keyword evidence="5 11" id="KW-0436">Ligase</keyword>
<dbReference type="GO" id="GO:0004825">
    <property type="term" value="F:methionine-tRNA ligase activity"/>
    <property type="evidence" value="ECO:0007669"/>
    <property type="project" value="UniProtKB-EC"/>
</dbReference>
<reference evidence="14" key="1">
    <citation type="submission" date="2015-05" db="EMBL/GenBank/DDBJ databases">
        <authorList>
            <person name="Collingro A."/>
        </authorList>
    </citation>
    <scope>NUCLEOTIDE SEQUENCE [LARGE SCALE GENOMIC DNA]</scope>
    <source>
        <strain evidence="14">Ps</strain>
    </source>
</reference>
<evidence type="ECO:0000313" key="13">
    <source>
        <dbReference type="EMBL" id="CRX37117.1"/>
    </source>
</evidence>
<evidence type="ECO:0000256" key="1">
    <source>
        <dbReference type="ARBA" id="ARBA00003314"/>
    </source>
</evidence>
<keyword evidence="6 11" id="KW-0547">Nucleotide-binding</keyword>
<evidence type="ECO:0000256" key="11">
    <source>
        <dbReference type="RuleBase" id="RU363039"/>
    </source>
</evidence>
<dbReference type="Proteomes" id="UP000242141">
    <property type="component" value="Unassembled WGS sequence"/>
</dbReference>
<dbReference type="NCBIfam" id="TIGR00398">
    <property type="entry name" value="metG"/>
    <property type="match status" value="1"/>
</dbReference>
<dbReference type="PROSITE" id="PS00178">
    <property type="entry name" value="AA_TRNA_LIGASE_I"/>
    <property type="match status" value="1"/>
</dbReference>
<evidence type="ECO:0000313" key="14">
    <source>
        <dbReference type="Proteomes" id="UP000242141"/>
    </source>
</evidence>
<feature type="domain" description="Methionyl/Leucyl tRNA synthetase" evidence="12">
    <location>
        <begin position="4"/>
        <end position="149"/>
    </location>
</feature>
<dbReference type="InterPro" id="IPR014758">
    <property type="entry name" value="Met-tRNA_synth"/>
</dbReference>
<keyword evidence="4" id="KW-0963">Cytoplasm</keyword>
<proteinExistence type="inferred from homology"/>
<dbReference type="EMBL" id="CWGI01000001">
    <property type="protein sequence ID" value="CRX37117.1"/>
    <property type="molecule type" value="Genomic_DNA"/>
</dbReference>
<dbReference type="PRINTS" id="PR01041">
    <property type="entry name" value="TRNASYNTHMET"/>
</dbReference>
<evidence type="ECO:0000256" key="5">
    <source>
        <dbReference type="ARBA" id="ARBA00022598"/>
    </source>
</evidence>
<evidence type="ECO:0000256" key="2">
    <source>
        <dbReference type="ARBA" id="ARBA00012838"/>
    </source>
</evidence>
<evidence type="ECO:0000259" key="12">
    <source>
        <dbReference type="Pfam" id="PF09334"/>
    </source>
</evidence>
<dbReference type="Gene3D" id="3.40.50.620">
    <property type="entry name" value="HUPs"/>
    <property type="match status" value="1"/>
</dbReference>
<dbReference type="GO" id="GO:0006431">
    <property type="term" value="P:methionyl-tRNA aminoacylation"/>
    <property type="evidence" value="ECO:0007669"/>
    <property type="project" value="InterPro"/>
</dbReference>
<dbReference type="SUPFAM" id="SSF47323">
    <property type="entry name" value="Anticodon-binding domain of a subclass of class I aminoacyl-tRNA synthetases"/>
    <property type="match status" value="1"/>
</dbReference>
<dbReference type="Pfam" id="PF09334">
    <property type="entry name" value="tRNA-synt_1g"/>
    <property type="match status" value="2"/>
</dbReference>
<dbReference type="PANTHER" id="PTHR43326">
    <property type="entry name" value="METHIONYL-TRNA SYNTHETASE"/>
    <property type="match status" value="1"/>
</dbReference>
<evidence type="ECO:0000256" key="3">
    <source>
        <dbReference type="ARBA" id="ARBA00018753"/>
    </source>
</evidence>
<dbReference type="InterPro" id="IPR033911">
    <property type="entry name" value="MetRS_core"/>
</dbReference>
<keyword evidence="9 11" id="KW-0030">Aminoacyl-tRNA synthetase</keyword>
<dbReference type="InterPro" id="IPR001412">
    <property type="entry name" value="aa-tRNA-synth_I_CS"/>
</dbReference>
<dbReference type="InterPro" id="IPR009080">
    <property type="entry name" value="tRNAsynth_Ia_anticodon-bd"/>
</dbReference>
<keyword evidence="8 11" id="KW-0648">Protein biosynthesis</keyword>
<evidence type="ECO:0000256" key="10">
    <source>
        <dbReference type="ARBA" id="ARBA00030904"/>
    </source>
</evidence>
<name>A0A0G7ZLT5_9MOLU</name>
<sequence>MKKILITTPIYYPNNNLHIGHAYTTVLADIYKRYKIMQGYEVFFLTGSDEHGQKIADIAKKNNEQPKEYVDKIIKNFKNLWKELNIKYDYFIRTTDLYHEKYVQETFQEFLDKKYIYKDKYEGLYCKYDETFFTKKQAINGNICPECKRKLINLEEESYFLKVTLFKNWIRDKLEKENLLIPPHFKKELINNFLNDSFSNLSITRNSLKWGISPLNDKNYVIYVWFDALLNYLSAFKNPDNKYKIEDIWSKESKWEIFQIIGKEIIRFHAIYWPIILKMKNYRTPTIFSHGWIITDQGEKMSKSKNNAINPLDLIKKYGSDAIRFYLVKNIILGEDGKFSENLLIKTINGILVNKYSNLVARTDKMINKYNQGFILEKIIKTSSEIKLEKEIQEIKNNYYKFMDKFLLNQAIEEIIKYIEILNKYIENKEPWKEKKAEYLQVILHFLAENIFDISYLLSPFIPESFKKVEIWLNKKDFTKKINKINFLFKKI</sequence>
<evidence type="ECO:0000256" key="6">
    <source>
        <dbReference type="ARBA" id="ARBA00022741"/>
    </source>
</evidence>
<dbReference type="EC" id="6.1.1.10" evidence="2"/>
<evidence type="ECO:0000256" key="7">
    <source>
        <dbReference type="ARBA" id="ARBA00022840"/>
    </source>
</evidence>
<feature type="domain" description="Methionyl/Leucyl tRNA synthetase" evidence="12">
    <location>
        <begin position="155"/>
        <end position="363"/>
    </location>
</feature>